<dbReference type="EMBL" id="CADCTW010000235">
    <property type="protein sequence ID" value="CAA9368992.1"/>
    <property type="molecule type" value="Genomic_DNA"/>
</dbReference>
<protein>
    <recommendedName>
        <fullName evidence="2">Kinase</fullName>
    </recommendedName>
</protein>
<dbReference type="SUPFAM" id="SSF52540">
    <property type="entry name" value="P-loop containing nucleoside triphosphate hydrolases"/>
    <property type="match status" value="1"/>
</dbReference>
<proteinExistence type="predicted"/>
<organism evidence="1">
    <name type="scientific">uncultured Gemmatimonadota bacterium</name>
    <dbReference type="NCBI Taxonomy" id="203437"/>
    <lineage>
        <taxon>Bacteria</taxon>
        <taxon>Pseudomonadati</taxon>
        <taxon>Gemmatimonadota</taxon>
        <taxon>environmental samples</taxon>
    </lineage>
</organism>
<dbReference type="Gene3D" id="3.40.50.300">
    <property type="entry name" value="P-loop containing nucleotide triphosphate hydrolases"/>
    <property type="match status" value="1"/>
</dbReference>
<sequence>MKVAIPADALVLLVAPAGAGKSTFAREHFLATEVVSSDACRALVSDDEANQDATDAAYEVFHSILRGRLSLGRLTVADATNLNAASRERLRELAAEHGRPVAALVLDVPLELCQAQNQARARRVPPEIIALHYQQYLRARETLPAEGYAALHTVRPGTPLEVVRA</sequence>
<evidence type="ECO:0008006" key="2">
    <source>
        <dbReference type="Google" id="ProtNLM"/>
    </source>
</evidence>
<dbReference type="InterPro" id="IPR017101">
    <property type="entry name" value="P-loop_ATP/GTP-bd_All4644_prd"/>
</dbReference>
<accession>A0A6J4MUC5</accession>
<dbReference type="InterPro" id="IPR027417">
    <property type="entry name" value="P-loop_NTPase"/>
</dbReference>
<dbReference type="PIRSF" id="PIRSF037081">
    <property type="entry name" value="P-loop_All4644_prd"/>
    <property type="match status" value="1"/>
</dbReference>
<dbReference type="Pfam" id="PF13671">
    <property type="entry name" value="AAA_33"/>
    <property type="match status" value="1"/>
</dbReference>
<dbReference type="PANTHER" id="PTHR12435">
    <property type="match status" value="1"/>
</dbReference>
<reference evidence="1" key="1">
    <citation type="submission" date="2020-02" db="EMBL/GenBank/DDBJ databases">
        <authorList>
            <person name="Meier V. D."/>
        </authorList>
    </citation>
    <scope>NUCLEOTIDE SEQUENCE</scope>
    <source>
        <strain evidence="1">AVDCRST_MAG68</strain>
    </source>
</reference>
<gene>
    <name evidence="1" type="ORF">AVDCRST_MAG68-5281</name>
</gene>
<name>A0A6J4MUC5_9BACT</name>
<evidence type="ECO:0000313" key="1">
    <source>
        <dbReference type="EMBL" id="CAA9368992.1"/>
    </source>
</evidence>
<dbReference type="AlphaFoldDB" id="A0A6J4MUC5"/>